<dbReference type="PANTHER" id="PTHR11012">
    <property type="entry name" value="PROTEIN KINASE-LIKE DOMAIN-CONTAINING"/>
    <property type="match status" value="1"/>
</dbReference>
<keyword evidence="2" id="KW-0808">Transferase</keyword>
<organism evidence="2 3">
    <name type="scientific">Paenibacillus anaericanus</name>
    <dbReference type="NCBI Taxonomy" id="170367"/>
    <lineage>
        <taxon>Bacteria</taxon>
        <taxon>Bacillati</taxon>
        <taxon>Bacillota</taxon>
        <taxon>Bacilli</taxon>
        <taxon>Bacillales</taxon>
        <taxon>Paenibacillaceae</taxon>
        <taxon>Paenibacillus</taxon>
    </lineage>
</organism>
<dbReference type="Proteomes" id="UP000279446">
    <property type="component" value="Unassembled WGS sequence"/>
</dbReference>
<evidence type="ECO:0000259" key="1">
    <source>
        <dbReference type="Pfam" id="PF01636"/>
    </source>
</evidence>
<feature type="domain" description="Aminoglycoside phosphotransferase" evidence="1">
    <location>
        <begin position="68"/>
        <end position="285"/>
    </location>
</feature>
<dbReference type="SUPFAM" id="SSF56112">
    <property type="entry name" value="Protein kinase-like (PK-like)"/>
    <property type="match status" value="1"/>
</dbReference>
<keyword evidence="3" id="KW-1185">Reference proteome</keyword>
<dbReference type="InterPro" id="IPR002575">
    <property type="entry name" value="Aminoglycoside_PTrfase"/>
</dbReference>
<protein>
    <submittedName>
        <fullName evidence="2">Aminoglycoside phosphotransferase family protein</fullName>
    </submittedName>
</protein>
<dbReference type="EMBL" id="RZNY01000001">
    <property type="protein sequence ID" value="RUT48751.1"/>
    <property type="molecule type" value="Genomic_DNA"/>
</dbReference>
<name>A0A433YFY8_9BACL</name>
<evidence type="ECO:0000313" key="3">
    <source>
        <dbReference type="Proteomes" id="UP000279446"/>
    </source>
</evidence>
<sequence>MSRSTIKEINKRLIRRQWRKMPVADSFKPFYKAKVTLNHRKMECLKDSYKSSIWKLEIKANEKSVPIILKISKQLSKKRPESEIEKNIYRKAPKVLQPFMPEIYVTKRNVNGHDLWAFMEYIKPVKGQVKYTPDHFSNIIPTLAKLHASTMGRQFTQHEHIFAGWLPRFDSKEMIQERIQINKQTIVYLDQAMTVPTLKVLLKPYYSLLQKLLNQGPEYFPEVSKAGMSIIHGDLHTANMACHNVMEKEWKLKFIDWEGAKFAPCWFDLVNLIGVFLAYRREWKDEEEEITRRSARLYANEMRKNGVVFKTDPMKLYQMAYLKRILEKSLYLQLNWAVTGKKEAKLLPVLLEKIKVMGKQLGLY</sequence>
<dbReference type="RefSeq" id="WP_127190342.1">
    <property type="nucleotide sequence ID" value="NZ_RZNY01000001.1"/>
</dbReference>
<dbReference type="PANTHER" id="PTHR11012:SF30">
    <property type="entry name" value="PROTEIN KINASE-LIKE DOMAIN-CONTAINING"/>
    <property type="match status" value="1"/>
</dbReference>
<dbReference type="GO" id="GO:0016740">
    <property type="term" value="F:transferase activity"/>
    <property type="evidence" value="ECO:0007669"/>
    <property type="project" value="UniProtKB-KW"/>
</dbReference>
<dbReference type="AlphaFoldDB" id="A0A433YFY8"/>
<reference evidence="2 3" key="1">
    <citation type="submission" date="2018-12" db="EMBL/GenBank/DDBJ databases">
        <authorList>
            <person name="Sun L."/>
            <person name="Chen Z."/>
        </authorList>
    </citation>
    <scope>NUCLEOTIDE SEQUENCE [LARGE SCALE GENOMIC DNA]</scope>
    <source>
        <strain evidence="2 3">DSM 15890</strain>
    </source>
</reference>
<evidence type="ECO:0000313" key="2">
    <source>
        <dbReference type="EMBL" id="RUT48751.1"/>
    </source>
</evidence>
<accession>A0A433YFY8</accession>
<gene>
    <name evidence="2" type="ORF">EJP82_02110</name>
</gene>
<dbReference type="Pfam" id="PF01636">
    <property type="entry name" value="APH"/>
    <property type="match status" value="1"/>
</dbReference>
<dbReference type="InterPro" id="IPR011009">
    <property type="entry name" value="Kinase-like_dom_sf"/>
</dbReference>
<comment type="caution">
    <text evidence="2">The sequence shown here is derived from an EMBL/GenBank/DDBJ whole genome shotgun (WGS) entry which is preliminary data.</text>
</comment>
<dbReference type="Gene3D" id="3.90.1200.10">
    <property type="match status" value="1"/>
</dbReference>
<dbReference type="OrthoDB" id="2548845at2"/>
<proteinExistence type="predicted"/>